<evidence type="ECO:0000256" key="1">
    <source>
        <dbReference type="SAM" id="MobiDB-lite"/>
    </source>
</evidence>
<dbReference type="Proteomes" id="UP000030645">
    <property type="component" value="Unassembled WGS sequence"/>
</dbReference>
<feature type="compositionally biased region" description="Basic and acidic residues" evidence="1">
    <location>
        <begin position="101"/>
        <end position="111"/>
    </location>
</feature>
<name>W9QPQ1_9ROSA</name>
<keyword evidence="3" id="KW-1185">Reference proteome</keyword>
<reference evidence="3" key="1">
    <citation type="submission" date="2013-01" db="EMBL/GenBank/DDBJ databases">
        <title>Draft Genome Sequence of a Mulberry Tree, Morus notabilis C.K. Schneid.</title>
        <authorList>
            <person name="He N."/>
            <person name="Zhao S."/>
        </authorList>
    </citation>
    <scope>NUCLEOTIDE SEQUENCE</scope>
</reference>
<dbReference type="EMBL" id="KE343510">
    <property type="protein sequence ID" value="EXB31657.1"/>
    <property type="molecule type" value="Genomic_DNA"/>
</dbReference>
<evidence type="ECO:0000313" key="3">
    <source>
        <dbReference type="Proteomes" id="UP000030645"/>
    </source>
</evidence>
<protein>
    <submittedName>
        <fullName evidence="2">Uncharacterized protein</fullName>
    </submittedName>
</protein>
<organism evidence="2 3">
    <name type="scientific">Morus notabilis</name>
    <dbReference type="NCBI Taxonomy" id="981085"/>
    <lineage>
        <taxon>Eukaryota</taxon>
        <taxon>Viridiplantae</taxon>
        <taxon>Streptophyta</taxon>
        <taxon>Embryophyta</taxon>
        <taxon>Tracheophyta</taxon>
        <taxon>Spermatophyta</taxon>
        <taxon>Magnoliopsida</taxon>
        <taxon>eudicotyledons</taxon>
        <taxon>Gunneridae</taxon>
        <taxon>Pentapetalae</taxon>
        <taxon>rosids</taxon>
        <taxon>fabids</taxon>
        <taxon>Rosales</taxon>
        <taxon>Moraceae</taxon>
        <taxon>Moreae</taxon>
        <taxon>Morus</taxon>
    </lineage>
</organism>
<evidence type="ECO:0000313" key="2">
    <source>
        <dbReference type="EMBL" id="EXB31657.1"/>
    </source>
</evidence>
<sequence>MVVMGELRRRAWIVAVIEVLGSYDREEEMLSDDNTVRDHAYAQFGIDFWHPKSASRILGPICVCLARDIDAFYLSLLVWIQDLEYLQWVARVEDYTAEFSDANRRKPRSPEGIENSGIEKGA</sequence>
<gene>
    <name evidence="2" type="ORF">L484_001261</name>
</gene>
<proteinExistence type="predicted"/>
<dbReference type="AlphaFoldDB" id="W9QPQ1"/>
<feature type="region of interest" description="Disordered" evidence="1">
    <location>
        <begin position="99"/>
        <end position="122"/>
    </location>
</feature>
<accession>W9QPQ1</accession>